<comment type="caution">
    <text evidence="6">The sequence shown here is derived from an EMBL/GenBank/DDBJ whole genome shotgun (WGS) entry which is preliminary data.</text>
</comment>
<dbReference type="Gene3D" id="1.10.3140.10">
    <property type="entry name" value="4-hydroxybutyryl-coa dehydratase, domain 1"/>
    <property type="match status" value="1"/>
</dbReference>
<evidence type="ECO:0000256" key="2">
    <source>
        <dbReference type="ARBA" id="ARBA00022827"/>
    </source>
</evidence>
<keyword evidence="7" id="KW-1185">Reference proteome</keyword>
<dbReference type="InterPro" id="IPR036250">
    <property type="entry name" value="AcylCo_DH-like_C"/>
</dbReference>
<evidence type="ECO:0000259" key="4">
    <source>
        <dbReference type="Pfam" id="PF03241"/>
    </source>
</evidence>
<evidence type="ECO:0000259" key="5">
    <source>
        <dbReference type="Pfam" id="PF11794"/>
    </source>
</evidence>
<name>A0ABP7KM04_9MICO</name>
<dbReference type="EMBL" id="BAABCN010000007">
    <property type="protein sequence ID" value="GAA3882297.1"/>
    <property type="molecule type" value="Genomic_DNA"/>
</dbReference>
<organism evidence="6 7">
    <name type="scientific">Leifsonia kafniensis</name>
    <dbReference type="NCBI Taxonomy" id="475957"/>
    <lineage>
        <taxon>Bacteria</taxon>
        <taxon>Bacillati</taxon>
        <taxon>Actinomycetota</taxon>
        <taxon>Actinomycetes</taxon>
        <taxon>Micrococcales</taxon>
        <taxon>Microbacteriaceae</taxon>
        <taxon>Leifsonia</taxon>
    </lineage>
</organism>
<dbReference type="Pfam" id="PF11794">
    <property type="entry name" value="HpaB_N"/>
    <property type="match status" value="1"/>
</dbReference>
<reference evidence="7" key="1">
    <citation type="journal article" date="2019" name="Int. J. Syst. Evol. Microbiol.">
        <title>The Global Catalogue of Microorganisms (GCM) 10K type strain sequencing project: providing services to taxonomists for standard genome sequencing and annotation.</title>
        <authorList>
            <consortium name="The Broad Institute Genomics Platform"/>
            <consortium name="The Broad Institute Genome Sequencing Center for Infectious Disease"/>
            <person name="Wu L."/>
            <person name="Ma J."/>
        </authorList>
    </citation>
    <scope>NUCLEOTIDE SEQUENCE [LARGE SCALE GENOMIC DNA]</scope>
    <source>
        <strain evidence="7">JCM 17021</strain>
    </source>
</reference>
<gene>
    <name evidence="6" type="ORF">GCM10022381_25720</name>
</gene>
<dbReference type="PANTHER" id="PTHR36117">
    <property type="entry name" value="4-HYDROXYPHENYLACETATE 3-MONOOXYGENASE-RELATED"/>
    <property type="match status" value="1"/>
</dbReference>
<dbReference type="InterPro" id="IPR024674">
    <property type="entry name" value="HpaB/PvcC/4-BUDH_N"/>
</dbReference>
<sequence length="415" mass="45808">MGFGWMGRSPDYKASLLTSLGADPEFFGQFADNARRWYTLTQEQVTHLGHAVVHPPVDRDKAADQVRDVFLHVEREVDGGVILSGAKVVATGAPTTQYVYVSHSGTPITDDAFALTFFAPLDTPGVKLFARSSYEENAARTSTPFDSPLSSRLDENDAILIFDNAFIPWENFIAYGVEGMNKFEMNSGWPSRAIFQAATRMGVKLEFLAGALSLALDITGAGKRHGARAGLGEIISMRSAVNAMRDGMIENAHPAWGGTLDPDFNYGAAYATLAPGFFSRARQIIHTCVSSGLIYLNSSALDFENPEMRRLLDRFLRGSNGNTALDRSRTMKLLWDAVGSEFASRHELYELNYFGQPEFLRLGALDFAEQDGSLEIARDLARSAMDEHDLSGWTRSDMIGNEDIGPRSRRSVMRY</sequence>
<dbReference type="InterPro" id="IPR004925">
    <property type="entry name" value="HpaB/PvcC/4-BUDH"/>
</dbReference>
<feature type="domain" description="HpaB/PvcC/4-BUDH C-terminal" evidence="4">
    <location>
        <begin position="181"/>
        <end position="381"/>
    </location>
</feature>
<proteinExistence type="predicted"/>
<dbReference type="InterPro" id="IPR024719">
    <property type="entry name" value="HpaB/PvcC/4-BUDH_C"/>
</dbReference>
<dbReference type="Gene3D" id="2.40.110.10">
    <property type="entry name" value="Butyryl-CoA Dehydrogenase, subunit A, domain 2"/>
    <property type="match status" value="1"/>
</dbReference>
<dbReference type="PANTHER" id="PTHR36117:SF3">
    <property type="entry name" value="4-HYDROXYPHENYLACETATE 3-MONOOXYGENASE-RELATED"/>
    <property type="match status" value="1"/>
</dbReference>
<dbReference type="Proteomes" id="UP001501803">
    <property type="component" value="Unassembled WGS sequence"/>
</dbReference>
<dbReference type="InterPro" id="IPR009100">
    <property type="entry name" value="AcylCoA_DH/oxidase_NM_dom_sf"/>
</dbReference>
<evidence type="ECO:0000313" key="6">
    <source>
        <dbReference type="EMBL" id="GAA3882297.1"/>
    </source>
</evidence>
<dbReference type="SUPFAM" id="SSF47203">
    <property type="entry name" value="Acyl-CoA dehydrogenase C-terminal domain-like"/>
    <property type="match status" value="1"/>
</dbReference>
<dbReference type="Pfam" id="PF03241">
    <property type="entry name" value="HpaB"/>
    <property type="match status" value="1"/>
</dbReference>
<dbReference type="PIRSF" id="PIRSF000331">
    <property type="entry name" value="HpaA_HpaB"/>
    <property type="match status" value="1"/>
</dbReference>
<protein>
    <submittedName>
        <fullName evidence="6">4-hydroxyphenylacetate 3-hydroxylase N-terminal domain-containing protein</fullName>
    </submittedName>
</protein>
<accession>A0ABP7KM04</accession>
<dbReference type="Gene3D" id="1.20.140.10">
    <property type="entry name" value="Butyryl-CoA Dehydrogenase, subunit A, domain 3"/>
    <property type="match status" value="1"/>
</dbReference>
<dbReference type="InterPro" id="IPR046373">
    <property type="entry name" value="Acyl-CoA_Oxase/DH_mid-dom_sf"/>
</dbReference>
<keyword evidence="1" id="KW-0285">Flavoprotein</keyword>
<feature type="domain" description="HpaB/PvcC/4-BUDH N-terminal" evidence="5">
    <location>
        <begin position="3"/>
        <end position="171"/>
    </location>
</feature>
<dbReference type="SUPFAM" id="SSF56645">
    <property type="entry name" value="Acyl-CoA dehydrogenase NM domain-like"/>
    <property type="match status" value="1"/>
</dbReference>
<keyword evidence="3" id="KW-0560">Oxidoreductase</keyword>
<evidence type="ECO:0000313" key="7">
    <source>
        <dbReference type="Proteomes" id="UP001501803"/>
    </source>
</evidence>
<keyword evidence="2" id="KW-0274">FAD</keyword>
<evidence type="ECO:0000256" key="1">
    <source>
        <dbReference type="ARBA" id="ARBA00022630"/>
    </source>
</evidence>
<evidence type="ECO:0000256" key="3">
    <source>
        <dbReference type="ARBA" id="ARBA00023002"/>
    </source>
</evidence>